<dbReference type="PANTHER" id="PTHR33129">
    <property type="entry name" value="PROTEIN KINASE DOMAIN-CONTAINING PROTEIN-RELATED"/>
    <property type="match status" value="1"/>
</dbReference>
<gene>
    <name evidence="1" type="ORF">ARMGADRAFT_1068230</name>
</gene>
<dbReference type="InterPro" id="IPR052980">
    <property type="entry name" value="Crinkler_effector"/>
</dbReference>
<evidence type="ECO:0000313" key="2">
    <source>
        <dbReference type="Proteomes" id="UP000217790"/>
    </source>
</evidence>
<evidence type="ECO:0000313" key="1">
    <source>
        <dbReference type="EMBL" id="PBK82406.1"/>
    </source>
</evidence>
<dbReference type="InParanoid" id="A0A2H3D4I4"/>
<reference evidence="2" key="1">
    <citation type="journal article" date="2017" name="Nat. Ecol. Evol.">
        <title>Genome expansion and lineage-specific genetic innovations in the forest pathogenic fungi Armillaria.</title>
        <authorList>
            <person name="Sipos G."/>
            <person name="Prasanna A.N."/>
            <person name="Walter M.C."/>
            <person name="O'Connor E."/>
            <person name="Balint B."/>
            <person name="Krizsan K."/>
            <person name="Kiss B."/>
            <person name="Hess J."/>
            <person name="Varga T."/>
            <person name="Slot J."/>
            <person name="Riley R."/>
            <person name="Boka B."/>
            <person name="Rigling D."/>
            <person name="Barry K."/>
            <person name="Lee J."/>
            <person name="Mihaltcheva S."/>
            <person name="LaButti K."/>
            <person name="Lipzen A."/>
            <person name="Waldron R."/>
            <person name="Moloney N.M."/>
            <person name="Sperisen C."/>
            <person name="Kredics L."/>
            <person name="Vagvoelgyi C."/>
            <person name="Patrignani A."/>
            <person name="Fitzpatrick D."/>
            <person name="Nagy I."/>
            <person name="Doyle S."/>
            <person name="Anderson J.B."/>
            <person name="Grigoriev I.V."/>
            <person name="Gueldener U."/>
            <person name="Muensterkoetter M."/>
            <person name="Nagy L.G."/>
        </authorList>
    </citation>
    <scope>NUCLEOTIDE SEQUENCE [LARGE SCALE GENOMIC DNA]</scope>
    <source>
        <strain evidence="2">Ar21-2</strain>
    </source>
</reference>
<organism evidence="1 2">
    <name type="scientific">Armillaria gallica</name>
    <name type="common">Bulbous honey fungus</name>
    <name type="synonym">Armillaria bulbosa</name>
    <dbReference type="NCBI Taxonomy" id="47427"/>
    <lineage>
        <taxon>Eukaryota</taxon>
        <taxon>Fungi</taxon>
        <taxon>Dikarya</taxon>
        <taxon>Basidiomycota</taxon>
        <taxon>Agaricomycotina</taxon>
        <taxon>Agaricomycetes</taxon>
        <taxon>Agaricomycetidae</taxon>
        <taxon>Agaricales</taxon>
        <taxon>Marasmiineae</taxon>
        <taxon>Physalacriaceae</taxon>
        <taxon>Armillaria</taxon>
    </lineage>
</organism>
<protein>
    <submittedName>
        <fullName evidence="1">Uncharacterized protein</fullName>
    </submittedName>
</protein>
<dbReference type="EMBL" id="KZ293718">
    <property type="protein sequence ID" value="PBK82406.1"/>
    <property type="molecule type" value="Genomic_DNA"/>
</dbReference>
<name>A0A2H3D4I4_ARMGA</name>
<accession>A0A2H3D4I4</accession>
<dbReference type="OrthoDB" id="2340858at2759"/>
<dbReference type="AlphaFoldDB" id="A0A2H3D4I4"/>
<dbReference type="Proteomes" id="UP000217790">
    <property type="component" value="Unassembled WGS sequence"/>
</dbReference>
<dbReference type="STRING" id="47427.A0A2H3D4I4"/>
<keyword evidence="2" id="KW-1185">Reference proteome</keyword>
<sequence length="534" mass="60382">MTPLQQFHEYWWGNRDVLGANTVIHLPAFSDLHIFAFTRSRLFVPGEYIYLFERIQRSQTESDYTRGIILDGHSGIGKSMFLFYALIRCLQESQEAILYFFCRTIMFSKDGVKEINLNNFPYHSIHSPIWCLIDSYCGEHPPPQFISHQYILPILASSRSDESYSSWAKRRSASRLVMNPWSDEEISIGVELFSCDQAMLVLYQSLLPKALNFCGPIILDIHSCLLSQGLTTITDHIYGPHPRVSSPASLVRLLTAFHPSTWDNFYTPCSAALMLRRAAATAGGSDKVYLDFRSPRLAQEVWDQLIHLGYEDALACFSLFRYDPSKTVAGQWLFQAIACKQVCQQATQSKPLAPLQEMSLAEGTRTFIDSKIRDHHCLSTSGAKRTPVFYSSAAEILCNTTSFYIPRKVTKDFLFNGVFFGYDPLPDFSGPTRVASDPTVLYILLTTTEAENGGSERGVDIICEILRHHPDLVPIYLLVVPLPPEGDASLNDPKSSWTMPQGWFQKCPGRVFCQSIEIGSVKNSISRLWKNPYL</sequence>
<proteinExistence type="predicted"/>